<proteinExistence type="predicted"/>
<evidence type="ECO:0000313" key="2">
    <source>
        <dbReference type="Proteomes" id="UP001157502"/>
    </source>
</evidence>
<keyword evidence="2" id="KW-1185">Reference proteome</keyword>
<reference evidence="1" key="1">
    <citation type="submission" date="2021-05" db="EMBL/GenBank/DDBJ databases">
        <authorList>
            <person name="Pan Q."/>
            <person name="Jouanno E."/>
            <person name="Zahm M."/>
            <person name="Klopp C."/>
            <person name="Cabau C."/>
            <person name="Louis A."/>
            <person name="Berthelot C."/>
            <person name="Parey E."/>
            <person name="Roest Crollius H."/>
            <person name="Montfort J."/>
            <person name="Robinson-Rechavi M."/>
            <person name="Bouchez O."/>
            <person name="Lampietro C."/>
            <person name="Lopez Roques C."/>
            <person name="Donnadieu C."/>
            <person name="Postlethwait J."/>
            <person name="Bobe J."/>
            <person name="Dillon D."/>
            <person name="Chandos A."/>
            <person name="von Hippel F."/>
            <person name="Guiguen Y."/>
        </authorList>
    </citation>
    <scope>NUCLEOTIDE SEQUENCE</scope>
    <source>
        <strain evidence="1">YG-Jan2019</strain>
    </source>
</reference>
<evidence type="ECO:0000313" key="1">
    <source>
        <dbReference type="EMBL" id="KAJ8012945.1"/>
    </source>
</evidence>
<comment type="caution">
    <text evidence="1">The sequence shown here is derived from an EMBL/GenBank/DDBJ whole genome shotgun (WGS) entry which is preliminary data.</text>
</comment>
<gene>
    <name evidence="1" type="ORF">DPEC_G00048160</name>
</gene>
<name>A0ACC2HB21_DALPE</name>
<dbReference type="EMBL" id="CM055731">
    <property type="protein sequence ID" value="KAJ8012945.1"/>
    <property type="molecule type" value="Genomic_DNA"/>
</dbReference>
<dbReference type="Proteomes" id="UP001157502">
    <property type="component" value="Chromosome 4"/>
</dbReference>
<protein>
    <submittedName>
        <fullName evidence="1">Uncharacterized protein</fullName>
    </submittedName>
</protein>
<accession>A0ACC2HB21</accession>
<sequence length="72" mass="7697">MRARATLLLSVPTVDAGPSPLPYSFSSPRVFLRGQQARLICLDVSTRKPSVFKGSSARPEPEEKASPAGAEI</sequence>
<organism evidence="1 2">
    <name type="scientific">Dallia pectoralis</name>
    <name type="common">Alaska blackfish</name>
    <dbReference type="NCBI Taxonomy" id="75939"/>
    <lineage>
        <taxon>Eukaryota</taxon>
        <taxon>Metazoa</taxon>
        <taxon>Chordata</taxon>
        <taxon>Craniata</taxon>
        <taxon>Vertebrata</taxon>
        <taxon>Euteleostomi</taxon>
        <taxon>Actinopterygii</taxon>
        <taxon>Neopterygii</taxon>
        <taxon>Teleostei</taxon>
        <taxon>Protacanthopterygii</taxon>
        <taxon>Esociformes</taxon>
        <taxon>Umbridae</taxon>
        <taxon>Dallia</taxon>
    </lineage>
</organism>